<evidence type="ECO:0000256" key="1">
    <source>
        <dbReference type="SAM" id="SignalP"/>
    </source>
</evidence>
<keyword evidence="1" id="KW-0732">Signal</keyword>
<feature type="chain" id="PRO_5040256508" description="Porin" evidence="1">
    <location>
        <begin position="22"/>
        <end position="318"/>
    </location>
</feature>
<name>A0A9Q9LYK9_9RHOB</name>
<dbReference type="SUPFAM" id="SSF56935">
    <property type="entry name" value="Porins"/>
    <property type="match status" value="1"/>
</dbReference>
<dbReference type="EMBL" id="CP080776">
    <property type="protein sequence ID" value="UWP96692.1"/>
    <property type="molecule type" value="Genomic_DNA"/>
</dbReference>
<sequence length="318" mass="33978">MKHTIAITALATFGTLGAAHAGSLGTVEVEPTVDVMLEETALLTYGQFKFETTIFDEGSLTSLTGAMDLDFGRIEASIDGSTLNFGFGSETILTGKLAFEVVEGAALYIHGSKFAGETVKGFGADYQNDRFGISFQQNTINETDLNIFSGLFNINDNTTVFGSVTSVEDFNFQSVGGRFDNGSFGIAAATAWGEEFEYGFSSLAATYQIRPNIGLVASVQTTNDNWFDYGFFNLGAALDLNEHVAMEAHYAKGLSEFQEDSFGFALVVQTGDTRKRVIDQVIELNKSALGVSGVDFGTNGISQIEGPALGSLFLFGPV</sequence>
<dbReference type="Proteomes" id="UP001057991">
    <property type="component" value="Chromosome"/>
</dbReference>
<evidence type="ECO:0000313" key="2">
    <source>
        <dbReference type="EMBL" id="UWP96692.1"/>
    </source>
</evidence>
<accession>A0A9Q9LYK9</accession>
<protein>
    <recommendedName>
        <fullName evidence="4">Porin</fullName>
    </recommendedName>
</protein>
<dbReference type="AlphaFoldDB" id="A0A9Q9LYK9"/>
<feature type="signal peptide" evidence="1">
    <location>
        <begin position="1"/>
        <end position="21"/>
    </location>
</feature>
<reference evidence="2" key="1">
    <citation type="submission" date="2021-08" db="EMBL/GenBank/DDBJ databases">
        <authorList>
            <person name="Nwanade C."/>
            <person name="Wang M."/>
            <person name="Masoudi A."/>
            <person name="Yu Z."/>
            <person name="Liu J."/>
        </authorList>
    </citation>
    <scope>NUCLEOTIDE SEQUENCE</scope>
    <source>
        <strain evidence="2">S056</strain>
    </source>
</reference>
<evidence type="ECO:0000313" key="3">
    <source>
        <dbReference type="Proteomes" id="UP001057991"/>
    </source>
</evidence>
<evidence type="ECO:0008006" key="4">
    <source>
        <dbReference type="Google" id="ProtNLM"/>
    </source>
</evidence>
<dbReference type="RefSeq" id="WP_259794618.1">
    <property type="nucleotide sequence ID" value="NZ_CP080776.1"/>
</dbReference>
<organism evidence="2 3">
    <name type="scientific">Aliiroseovarius crassostreae</name>
    <dbReference type="NCBI Taxonomy" id="154981"/>
    <lineage>
        <taxon>Bacteria</taxon>
        <taxon>Pseudomonadati</taxon>
        <taxon>Pseudomonadota</taxon>
        <taxon>Alphaproteobacteria</taxon>
        <taxon>Rhodobacterales</taxon>
        <taxon>Paracoccaceae</taxon>
        <taxon>Aliiroseovarius</taxon>
    </lineage>
</organism>
<proteinExistence type="predicted"/>
<gene>
    <name evidence="2" type="ORF">K3X48_06870</name>
</gene>